<dbReference type="Gene3D" id="3.50.50.60">
    <property type="entry name" value="FAD/NAD(P)-binding domain"/>
    <property type="match status" value="2"/>
</dbReference>
<gene>
    <name evidence="3" type="ORF">EV197_0943</name>
</gene>
<dbReference type="PANTHER" id="PTHR13847">
    <property type="entry name" value="SARCOSINE DEHYDROGENASE-RELATED"/>
    <property type="match status" value="1"/>
</dbReference>
<dbReference type="InterPro" id="IPR006076">
    <property type="entry name" value="FAD-dep_OxRdtase"/>
</dbReference>
<organism evidence="3 4">
    <name type="scientific">Aquimarina brevivitae</name>
    <dbReference type="NCBI Taxonomy" id="323412"/>
    <lineage>
        <taxon>Bacteria</taxon>
        <taxon>Pseudomonadati</taxon>
        <taxon>Bacteroidota</taxon>
        <taxon>Flavobacteriia</taxon>
        <taxon>Flavobacteriales</taxon>
        <taxon>Flavobacteriaceae</taxon>
        <taxon>Aquimarina</taxon>
    </lineage>
</organism>
<dbReference type="InterPro" id="IPR036188">
    <property type="entry name" value="FAD/NAD-bd_sf"/>
</dbReference>
<dbReference type="RefSeq" id="WP_130285540.1">
    <property type="nucleotide sequence ID" value="NZ_SGXE01000001.1"/>
</dbReference>
<feature type="domain" description="FAD dependent oxidoreductase" evidence="2">
    <location>
        <begin position="6"/>
        <end position="395"/>
    </location>
</feature>
<keyword evidence="1" id="KW-0560">Oxidoreductase</keyword>
<dbReference type="GO" id="GO:0016491">
    <property type="term" value="F:oxidoreductase activity"/>
    <property type="evidence" value="ECO:0007669"/>
    <property type="project" value="UniProtKB-KW"/>
</dbReference>
<keyword evidence="4" id="KW-1185">Reference proteome</keyword>
<evidence type="ECO:0000313" key="4">
    <source>
        <dbReference type="Proteomes" id="UP000292262"/>
    </source>
</evidence>
<dbReference type="SUPFAM" id="SSF54373">
    <property type="entry name" value="FAD-linked reductases, C-terminal domain"/>
    <property type="match status" value="1"/>
</dbReference>
<evidence type="ECO:0000313" key="3">
    <source>
        <dbReference type="EMBL" id="RZS99719.1"/>
    </source>
</evidence>
<accession>A0A4V2F7G3</accession>
<dbReference type="EMBL" id="SGXE01000001">
    <property type="protein sequence ID" value="RZS99719.1"/>
    <property type="molecule type" value="Genomic_DNA"/>
</dbReference>
<dbReference type="AlphaFoldDB" id="A0A4V2F7G3"/>
<protein>
    <submittedName>
        <fullName evidence="3">D-amino-acid dehydrogenase</fullName>
    </submittedName>
</protein>
<reference evidence="3 4" key="1">
    <citation type="submission" date="2019-02" db="EMBL/GenBank/DDBJ databases">
        <title>Genomic Encyclopedia of Type Strains, Phase IV (KMG-IV): sequencing the most valuable type-strain genomes for metagenomic binning, comparative biology and taxonomic classification.</title>
        <authorList>
            <person name="Goeker M."/>
        </authorList>
    </citation>
    <scope>NUCLEOTIDE SEQUENCE [LARGE SCALE GENOMIC DNA]</scope>
    <source>
        <strain evidence="3 4">DSM 17196</strain>
    </source>
</reference>
<comment type="caution">
    <text evidence="3">The sequence shown here is derived from an EMBL/GenBank/DDBJ whole genome shotgun (WGS) entry which is preliminary data.</text>
</comment>
<name>A0A4V2F7G3_9FLAO</name>
<dbReference type="PANTHER" id="PTHR13847:SF289">
    <property type="entry name" value="GLYCINE OXIDASE"/>
    <property type="match status" value="1"/>
</dbReference>
<dbReference type="Proteomes" id="UP000292262">
    <property type="component" value="Unassembled WGS sequence"/>
</dbReference>
<dbReference type="SUPFAM" id="SSF51905">
    <property type="entry name" value="FAD/NAD(P)-binding domain"/>
    <property type="match status" value="1"/>
</dbReference>
<evidence type="ECO:0000256" key="1">
    <source>
        <dbReference type="ARBA" id="ARBA00023002"/>
    </source>
</evidence>
<evidence type="ECO:0000259" key="2">
    <source>
        <dbReference type="Pfam" id="PF01266"/>
    </source>
</evidence>
<proteinExistence type="predicted"/>
<dbReference type="OrthoDB" id="9794226at2"/>
<sequence>MKKKINIIGGGIIGLCSAYYLHKEGHEVTVIDQSSMDFGASYVNAGYLSPSHIIPLAAPGVMAKGIQWMFNPSSPLFIKPSLRPDFLQWVWAFNKSCSTKNVDKAIPAIKAIASLGRDLYDQIITEENFNAHLDKKGLLMLCQTEKALEEEFRVAAIARKEGLDVKIIAAEELERLEPNTKIEALGAVHFLCDWHSTPHSFMEELKSYLLKVGVTIIKNEKINEVATTHKSITAVLSENKRYTADEFIFTSGAWTKTLCKKIGVRLLLEPGKGYRINLQRDTGISLPAILVESKVAVTPMTGFTRFAGTMEIAGINHSINPVRVNAIASAAKKYYPEIEISEQEKSDAACGLRPVTPDGLPYIGRVSTYTNATVATGHAMLGWTMGASTGKLVSEIITNKKTSIAIDVFNPNRTF</sequence>
<dbReference type="Gene3D" id="3.30.9.10">
    <property type="entry name" value="D-Amino Acid Oxidase, subunit A, domain 2"/>
    <property type="match status" value="1"/>
</dbReference>
<dbReference type="Pfam" id="PF01266">
    <property type="entry name" value="DAO"/>
    <property type="match status" value="1"/>
</dbReference>
<dbReference type="GO" id="GO:0005737">
    <property type="term" value="C:cytoplasm"/>
    <property type="evidence" value="ECO:0007669"/>
    <property type="project" value="TreeGrafter"/>
</dbReference>